<comment type="caution">
    <text evidence="5">The sequence shown here is derived from an EMBL/GenBank/DDBJ whole genome shotgun (WGS) entry which is preliminary data.</text>
</comment>
<dbReference type="InterPro" id="IPR036179">
    <property type="entry name" value="Ig-like_dom_sf"/>
</dbReference>
<evidence type="ECO:0000256" key="2">
    <source>
        <dbReference type="ARBA" id="ARBA00023157"/>
    </source>
</evidence>
<evidence type="ECO:0000313" key="6">
    <source>
        <dbReference type="Proteomes" id="UP000525565"/>
    </source>
</evidence>
<evidence type="ECO:0000256" key="3">
    <source>
        <dbReference type="ARBA" id="ARBA00023319"/>
    </source>
</evidence>
<organism evidence="5 6">
    <name type="scientific">Asarcornis scutulata</name>
    <dbReference type="NCBI Taxonomy" id="75869"/>
    <lineage>
        <taxon>Eukaryota</taxon>
        <taxon>Metazoa</taxon>
        <taxon>Chordata</taxon>
        <taxon>Craniata</taxon>
        <taxon>Vertebrata</taxon>
        <taxon>Euteleostomi</taxon>
        <taxon>Archelosauria</taxon>
        <taxon>Archosauria</taxon>
        <taxon>Dinosauria</taxon>
        <taxon>Saurischia</taxon>
        <taxon>Theropoda</taxon>
        <taxon>Coelurosauria</taxon>
        <taxon>Aves</taxon>
        <taxon>Neognathae</taxon>
        <taxon>Galloanserae</taxon>
        <taxon>Anseriformes</taxon>
        <taxon>Anatidae</taxon>
        <taxon>Anatinae</taxon>
        <taxon>Asarcornis</taxon>
    </lineage>
</organism>
<feature type="non-terminal residue" evidence="5">
    <location>
        <position position="91"/>
    </location>
</feature>
<reference evidence="5 6" key="1">
    <citation type="submission" date="2019-09" db="EMBL/GenBank/DDBJ databases">
        <title>Bird 10,000 Genomes (B10K) Project - Family phase.</title>
        <authorList>
            <person name="Zhang G."/>
        </authorList>
    </citation>
    <scope>NUCLEOTIDE SEQUENCE [LARGE SCALE GENOMIC DNA]</scope>
    <source>
        <strain evidence="5">OUT-0051</strain>
        <tissue evidence="5">Kidney</tissue>
    </source>
</reference>
<sequence length="91" mass="9543">PRPPEGSPRHRLLAGGALEISNVSRGDAGTYGVRCHNAQGSASARLRLTVHYPPVIVRAPDPVLVDEGGAGELLCEARGSPLPPGCLRWGR</sequence>
<evidence type="ECO:0000256" key="1">
    <source>
        <dbReference type="ARBA" id="ARBA00022737"/>
    </source>
</evidence>
<gene>
    <name evidence="5" type="primary">Nphs1_1</name>
    <name evidence="5" type="ORF">ASASCU_R16050</name>
</gene>
<feature type="non-terminal residue" evidence="5">
    <location>
        <position position="1"/>
    </location>
</feature>
<evidence type="ECO:0000313" key="5">
    <source>
        <dbReference type="EMBL" id="NWZ30154.1"/>
    </source>
</evidence>
<dbReference type="AlphaFoldDB" id="A0A7K7LGS2"/>
<dbReference type="EMBL" id="VZSO01007695">
    <property type="protein sequence ID" value="NWZ30154.1"/>
    <property type="molecule type" value="Genomic_DNA"/>
</dbReference>
<protein>
    <submittedName>
        <fullName evidence="5">NPHN protein</fullName>
    </submittedName>
</protein>
<dbReference type="PROSITE" id="PS50835">
    <property type="entry name" value="IG_LIKE"/>
    <property type="match status" value="1"/>
</dbReference>
<keyword evidence="3" id="KW-0393">Immunoglobulin domain</keyword>
<feature type="domain" description="Ig-like" evidence="4">
    <location>
        <begin position="54"/>
        <end position="91"/>
    </location>
</feature>
<dbReference type="SUPFAM" id="SSF48726">
    <property type="entry name" value="Immunoglobulin"/>
    <property type="match status" value="2"/>
</dbReference>
<dbReference type="InterPro" id="IPR007110">
    <property type="entry name" value="Ig-like_dom"/>
</dbReference>
<accession>A0A7K7LGS2</accession>
<name>A0A7K7LGS2_9AVES</name>
<dbReference type="InterPro" id="IPR013783">
    <property type="entry name" value="Ig-like_fold"/>
</dbReference>
<keyword evidence="2" id="KW-1015">Disulfide bond</keyword>
<dbReference type="Gene3D" id="2.60.40.10">
    <property type="entry name" value="Immunoglobulins"/>
    <property type="match status" value="1"/>
</dbReference>
<dbReference type="Proteomes" id="UP000525565">
    <property type="component" value="Unassembled WGS sequence"/>
</dbReference>
<keyword evidence="6" id="KW-1185">Reference proteome</keyword>
<dbReference type="PANTHER" id="PTHR12231">
    <property type="entry name" value="CTX-RELATED TYPE I TRANSMEMBRANE PROTEIN"/>
    <property type="match status" value="1"/>
</dbReference>
<keyword evidence="1" id="KW-0677">Repeat</keyword>
<evidence type="ECO:0000259" key="4">
    <source>
        <dbReference type="PROSITE" id="PS50835"/>
    </source>
</evidence>
<proteinExistence type="predicted"/>
<dbReference type="PANTHER" id="PTHR12231:SF253">
    <property type="entry name" value="DPR-INTERACTING PROTEIN ETA, ISOFORM B-RELATED"/>
    <property type="match status" value="1"/>
</dbReference>
<dbReference type="InterPro" id="IPR051170">
    <property type="entry name" value="Neural/epithelial_adhesion"/>
</dbReference>